<evidence type="ECO:0000313" key="2">
    <source>
        <dbReference type="EMBL" id="MBB4891568.1"/>
    </source>
</evidence>
<protein>
    <recommendedName>
        <fullName evidence="4">Albusnodin family lasso peptide</fullName>
    </recommendedName>
</protein>
<reference evidence="2 3" key="1">
    <citation type="submission" date="2020-08" db="EMBL/GenBank/DDBJ databases">
        <title>Genomic Encyclopedia of Type Strains, Phase III (KMG-III): the genomes of soil and plant-associated and newly described type strains.</title>
        <authorList>
            <person name="Whitman W."/>
        </authorList>
    </citation>
    <scope>NUCLEOTIDE SEQUENCE [LARGE SCALE GENOMIC DNA]</scope>
    <source>
        <strain evidence="2 3">CECT 3266</strain>
    </source>
</reference>
<proteinExistence type="predicted"/>
<dbReference type="NCBIfam" id="NF033525">
    <property type="entry name" value="lasso_albusnod"/>
    <property type="match status" value="1"/>
</dbReference>
<evidence type="ECO:0000313" key="3">
    <source>
        <dbReference type="Proteomes" id="UP000556084"/>
    </source>
</evidence>
<feature type="region of interest" description="Disordered" evidence="1">
    <location>
        <begin position="1"/>
        <end position="41"/>
    </location>
</feature>
<organism evidence="2 3">
    <name type="scientific">Streptomyces olivoverticillatus</name>
    <dbReference type="NCBI Taxonomy" id="66427"/>
    <lineage>
        <taxon>Bacteria</taxon>
        <taxon>Bacillati</taxon>
        <taxon>Actinomycetota</taxon>
        <taxon>Actinomycetes</taxon>
        <taxon>Kitasatosporales</taxon>
        <taxon>Streptomycetaceae</taxon>
        <taxon>Streptomyces</taxon>
    </lineage>
</organism>
<evidence type="ECO:0000256" key="1">
    <source>
        <dbReference type="SAM" id="MobiDB-lite"/>
    </source>
</evidence>
<feature type="compositionally biased region" description="Basic and acidic residues" evidence="1">
    <location>
        <begin position="26"/>
        <end position="41"/>
    </location>
</feature>
<dbReference type="EMBL" id="JACHJH010000001">
    <property type="protein sequence ID" value="MBB4891568.1"/>
    <property type="molecule type" value="Genomic_DNA"/>
</dbReference>
<name>A0A7W7LKX9_9ACTN</name>
<evidence type="ECO:0008006" key="4">
    <source>
        <dbReference type="Google" id="ProtNLM"/>
    </source>
</evidence>
<comment type="caution">
    <text evidence="2">The sequence shown here is derived from an EMBL/GenBank/DDBJ whole genome shotgun (WGS) entry which is preliminary data.</text>
</comment>
<dbReference type="RefSeq" id="WP_184346126.1">
    <property type="nucleotide sequence ID" value="NZ_JACHJH010000001.1"/>
</dbReference>
<sequence length="41" mass="4377">MTHHDAPALPALPTVIDLGDAAELTKGNENESVESKQEPYS</sequence>
<gene>
    <name evidence="2" type="ORF">FHS39_000568</name>
</gene>
<accession>A0A7W7LKX9</accession>
<keyword evidence="3" id="KW-1185">Reference proteome</keyword>
<dbReference type="NCBIfam" id="NF033521">
    <property type="entry name" value="lasso_leader_L3"/>
    <property type="match status" value="1"/>
</dbReference>
<dbReference type="Proteomes" id="UP000556084">
    <property type="component" value="Unassembled WGS sequence"/>
</dbReference>
<dbReference type="AlphaFoldDB" id="A0A7W7LKX9"/>